<accession>A0A916Y2E6</accession>
<dbReference type="RefSeq" id="WP_188852776.1">
    <property type="nucleotide sequence ID" value="NZ_BMJJ01000008.1"/>
</dbReference>
<sequence length="117" mass="12971">METVLTQAINRLESVLVGETLALREGRNVSVTESSNRKNQCLLELSRISRGLDPAAVTPNLKVRLNGLRERLEDNRHVLWLHMEATGEITRLIAKAMSDAESDGTYGSAVTGVKRDR</sequence>
<name>A0A916Y2E6_9HYPH</name>
<dbReference type="Proteomes" id="UP000613160">
    <property type="component" value="Unassembled WGS sequence"/>
</dbReference>
<dbReference type="AlphaFoldDB" id="A0A916Y2E6"/>
<proteinExistence type="predicted"/>
<evidence type="ECO:0000313" key="2">
    <source>
        <dbReference type="Proteomes" id="UP000613160"/>
    </source>
</evidence>
<gene>
    <name evidence="1" type="ORF">GCM10011335_33460</name>
</gene>
<evidence type="ECO:0008006" key="3">
    <source>
        <dbReference type="Google" id="ProtNLM"/>
    </source>
</evidence>
<reference evidence="1" key="2">
    <citation type="submission" date="2020-09" db="EMBL/GenBank/DDBJ databases">
        <authorList>
            <person name="Sun Q."/>
            <person name="Zhou Y."/>
        </authorList>
    </citation>
    <scope>NUCLEOTIDE SEQUENCE</scope>
    <source>
        <strain evidence="1">CGMCC 1.15493</strain>
    </source>
</reference>
<organism evidence="1 2">
    <name type="scientific">Aureimonas glaciei</name>
    <dbReference type="NCBI Taxonomy" id="1776957"/>
    <lineage>
        <taxon>Bacteria</taxon>
        <taxon>Pseudomonadati</taxon>
        <taxon>Pseudomonadota</taxon>
        <taxon>Alphaproteobacteria</taxon>
        <taxon>Hyphomicrobiales</taxon>
        <taxon>Aurantimonadaceae</taxon>
        <taxon>Aureimonas</taxon>
    </lineage>
</organism>
<reference evidence="1" key="1">
    <citation type="journal article" date="2014" name="Int. J. Syst. Evol. Microbiol.">
        <title>Complete genome sequence of Corynebacterium casei LMG S-19264T (=DSM 44701T), isolated from a smear-ripened cheese.</title>
        <authorList>
            <consortium name="US DOE Joint Genome Institute (JGI-PGF)"/>
            <person name="Walter F."/>
            <person name="Albersmeier A."/>
            <person name="Kalinowski J."/>
            <person name="Ruckert C."/>
        </authorList>
    </citation>
    <scope>NUCLEOTIDE SEQUENCE</scope>
    <source>
        <strain evidence="1">CGMCC 1.15493</strain>
    </source>
</reference>
<protein>
    <recommendedName>
        <fullName evidence="3">Flagellar protein FlgN</fullName>
    </recommendedName>
</protein>
<comment type="caution">
    <text evidence="1">The sequence shown here is derived from an EMBL/GenBank/DDBJ whole genome shotgun (WGS) entry which is preliminary data.</text>
</comment>
<evidence type="ECO:0000313" key="1">
    <source>
        <dbReference type="EMBL" id="GGD27660.1"/>
    </source>
</evidence>
<keyword evidence="2" id="KW-1185">Reference proteome</keyword>
<dbReference type="EMBL" id="BMJJ01000008">
    <property type="protein sequence ID" value="GGD27660.1"/>
    <property type="molecule type" value="Genomic_DNA"/>
</dbReference>